<evidence type="ECO:0000256" key="5">
    <source>
        <dbReference type="ARBA" id="ARBA00022692"/>
    </source>
</evidence>
<evidence type="ECO:0000256" key="4">
    <source>
        <dbReference type="ARBA" id="ARBA00022643"/>
    </source>
</evidence>
<dbReference type="Pfam" id="PF03116">
    <property type="entry name" value="NQR2_RnfD_RnfE"/>
    <property type="match status" value="1"/>
</dbReference>
<keyword evidence="9 10" id="KW-0472">Membrane</keyword>
<keyword evidence="5 10" id="KW-0812">Transmembrane</keyword>
<feature type="transmembrane region" description="Helical" evidence="10">
    <location>
        <begin position="305"/>
        <end position="323"/>
    </location>
</feature>
<gene>
    <name evidence="10" type="primary">rnfD</name>
    <name evidence="11" type="ORF">ACFOND_10210</name>
</gene>
<evidence type="ECO:0000313" key="11">
    <source>
        <dbReference type="EMBL" id="MFC3702014.1"/>
    </source>
</evidence>
<feature type="transmembrane region" description="Helical" evidence="10">
    <location>
        <begin position="69"/>
        <end position="87"/>
    </location>
</feature>
<evidence type="ECO:0000256" key="8">
    <source>
        <dbReference type="ARBA" id="ARBA00022989"/>
    </source>
</evidence>
<dbReference type="EC" id="7.-.-.-" evidence="10"/>
<evidence type="ECO:0000256" key="7">
    <source>
        <dbReference type="ARBA" id="ARBA00022982"/>
    </source>
</evidence>
<dbReference type="InterPro" id="IPR011303">
    <property type="entry name" value="RnfD_bac"/>
</dbReference>
<reference evidence="12" key="1">
    <citation type="journal article" date="2019" name="Int. J. Syst. Evol. Microbiol.">
        <title>The Global Catalogue of Microorganisms (GCM) 10K type strain sequencing project: providing services to taxonomists for standard genome sequencing and annotation.</title>
        <authorList>
            <consortium name="The Broad Institute Genomics Platform"/>
            <consortium name="The Broad Institute Genome Sequencing Center for Infectious Disease"/>
            <person name="Wu L."/>
            <person name="Ma J."/>
        </authorList>
    </citation>
    <scope>NUCLEOTIDE SEQUENCE [LARGE SCALE GENOMIC DNA]</scope>
    <source>
        <strain evidence="12">CECT 8288</strain>
    </source>
</reference>
<dbReference type="NCBIfam" id="TIGR01946">
    <property type="entry name" value="rnfD"/>
    <property type="match status" value="1"/>
</dbReference>
<feature type="transmembrane region" description="Helical" evidence="10">
    <location>
        <begin position="43"/>
        <end position="62"/>
    </location>
</feature>
<dbReference type="RefSeq" id="WP_290281674.1">
    <property type="nucleotide sequence ID" value="NZ_JAUFQI010000001.1"/>
</dbReference>
<keyword evidence="2 10" id="KW-0597">Phosphoprotein</keyword>
<protein>
    <recommendedName>
        <fullName evidence="10">Ion-translocating oxidoreductase complex subunit D</fullName>
        <ecNumber evidence="10">7.-.-.-</ecNumber>
    </recommendedName>
    <alternativeName>
        <fullName evidence="10">Rnf electron transport complex subunit D</fullName>
    </alternativeName>
</protein>
<dbReference type="PANTHER" id="PTHR30578:SF0">
    <property type="entry name" value="ION-TRANSLOCATING OXIDOREDUCTASE COMPLEX SUBUNIT D"/>
    <property type="match status" value="1"/>
</dbReference>
<feature type="transmembrane region" description="Helical" evidence="10">
    <location>
        <begin position="123"/>
        <end position="144"/>
    </location>
</feature>
<evidence type="ECO:0000256" key="1">
    <source>
        <dbReference type="ARBA" id="ARBA00022448"/>
    </source>
</evidence>
<comment type="caution">
    <text evidence="11">The sequence shown here is derived from an EMBL/GenBank/DDBJ whole genome shotgun (WGS) entry which is preliminary data.</text>
</comment>
<evidence type="ECO:0000256" key="9">
    <source>
        <dbReference type="ARBA" id="ARBA00023136"/>
    </source>
</evidence>
<keyword evidence="8 10" id="KW-1133">Transmembrane helix</keyword>
<evidence type="ECO:0000256" key="3">
    <source>
        <dbReference type="ARBA" id="ARBA00022630"/>
    </source>
</evidence>
<feature type="transmembrane region" description="Helical" evidence="10">
    <location>
        <begin position="250"/>
        <end position="270"/>
    </location>
</feature>
<keyword evidence="10" id="KW-0997">Cell inner membrane</keyword>
<comment type="subcellular location">
    <subcellularLocation>
        <location evidence="10">Cell inner membrane</location>
        <topology evidence="10">Multi-pass membrane protein</topology>
    </subcellularLocation>
</comment>
<keyword evidence="6 10" id="KW-1278">Translocase</keyword>
<feature type="transmembrane region" description="Helical" evidence="10">
    <location>
        <begin position="226"/>
        <end position="244"/>
    </location>
</feature>
<proteinExistence type="inferred from homology"/>
<feature type="transmembrane region" description="Helical" evidence="10">
    <location>
        <begin position="282"/>
        <end position="299"/>
    </location>
</feature>
<name>A0ABV7WT26_9GAMM</name>
<comment type="similarity">
    <text evidence="10">Belongs to the NqrB/RnfD family.</text>
</comment>
<evidence type="ECO:0000256" key="10">
    <source>
        <dbReference type="HAMAP-Rule" id="MF_00462"/>
    </source>
</evidence>
<evidence type="ECO:0000313" key="12">
    <source>
        <dbReference type="Proteomes" id="UP001595710"/>
    </source>
</evidence>
<feature type="transmembrane region" description="Helical" evidence="10">
    <location>
        <begin position="93"/>
        <end position="111"/>
    </location>
</feature>
<dbReference type="PANTHER" id="PTHR30578">
    <property type="entry name" value="ELECTRON TRANSPORT COMPLEX PROTEIN RNFD"/>
    <property type="match status" value="1"/>
</dbReference>
<dbReference type="InterPro" id="IPR004338">
    <property type="entry name" value="NqrB/RnfD"/>
</dbReference>
<comment type="subunit">
    <text evidence="10">The complex is composed of six subunits: RnfA, RnfB, RnfC, RnfD, RnfE and RnfG.</text>
</comment>
<feature type="transmembrane region" description="Helical" evidence="10">
    <location>
        <begin position="200"/>
        <end position="219"/>
    </location>
</feature>
<dbReference type="HAMAP" id="MF_00462">
    <property type="entry name" value="RsxD_RnfD"/>
    <property type="match status" value="1"/>
</dbReference>
<comment type="cofactor">
    <cofactor evidence="10">
        <name>FMN</name>
        <dbReference type="ChEBI" id="CHEBI:58210"/>
    </cofactor>
</comment>
<feature type="modified residue" description="FMN phosphoryl threonine" evidence="10">
    <location>
        <position position="172"/>
    </location>
</feature>
<organism evidence="11 12">
    <name type="scientific">Reinekea marina</name>
    <dbReference type="NCBI Taxonomy" id="1310421"/>
    <lineage>
        <taxon>Bacteria</taxon>
        <taxon>Pseudomonadati</taxon>
        <taxon>Pseudomonadota</taxon>
        <taxon>Gammaproteobacteria</taxon>
        <taxon>Oceanospirillales</taxon>
        <taxon>Saccharospirillaceae</taxon>
        <taxon>Reinekea</taxon>
    </lineage>
</organism>
<evidence type="ECO:0000256" key="6">
    <source>
        <dbReference type="ARBA" id="ARBA00022967"/>
    </source>
</evidence>
<evidence type="ECO:0000256" key="2">
    <source>
        <dbReference type="ARBA" id="ARBA00022553"/>
    </source>
</evidence>
<comment type="function">
    <text evidence="10">Part of a membrane-bound complex that couples electron transfer with translocation of ions across the membrane.</text>
</comment>
<keyword evidence="7 10" id="KW-0249">Electron transport</keyword>
<dbReference type="EMBL" id="JBHRYN010000012">
    <property type="protein sequence ID" value="MFC3702014.1"/>
    <property type="molecule type" value="Genomic_DNA"/>
</dbReference>
<keyword evidence="10" id="KW-1003">Cell membrane</keyword>
<dbReference type="Proteomes" id="UP001595710">
    <property type="component" value="Unassembled WGS sequence"/>
</dbReference>
<keyword evidence="1 10" id="KW-0813">Transport</keyword>
<keyword evidence="3 10" id="KW-0285">Flavoprotein</keyword>
<feature type="transmembrane region" description="Helical" evidence="10">
    <location>
        <begin position="20"/>
        <end position="37"/>
    </location>
</feature>
<sequence>MMSLSSPHTVGQNSVSKVMLSVFIAIIPGLACLVYYFSAGYAINLLLLLITSLSVEAVILALRKRPVLFFLKDGSIIVTAALLAVALPPLAPWWVTVIAGAVAAIFGKHLFGGLGQNPFNPAMVAYAMVLISLPVFMTTRWASIESPSGFLESMSIIFGINLESVDGFTGATPLDYYKLNIERLTASEVLSSPLLSSFGAPGWTPVNIVFLLGGVWLWYRKIITWHIPLGVLGALALMAVLFSTDADLRVPFHLHLLAGSTMLAAFFIATDPVSAATSNKGKLIYGAGIGVLIYTIRTWGNYPDATAFAILIMNFAAPLIDHYSRPRVYGHSDAVKGYKK</sequence>
<accession>A0ABV7WT26</accession>
<keyword evidence="4 10" id="KW-0288">FMN</keyword>
<keyword evidence="12" id="KW-1185">Reference proteome</keyword>